<dbReference type="RefSeq" id="WP_111223046.1">
    <property type="nucleotide sequence ID" value="NZ_CP117258.1"/>
</dbReference>
<dbReference type="AlphaFoldDB" id="A0AAF1KTE8"/>
<name>A0AAF1KTE8_9HYPH</name>
<dbReference type="KEGG" id="rtu:PR017_24200"/>
<dbReference type="EMBL" id="CP117258">
    <property type="protein sequence ID" value="WFR98798.1"/>
    <property type="molecule type" value="Genomic_DNA"/>
</dbReference>
<dbReference type="PANTHER" id="PTHR18964:SF149">
    <property type="entry name" value="BIFUNCTIONAL UDP-N-ACETYLGLUCOSAMINE 2-EPIMERASE_N-ACETYLMANNOSAMINE KINASE"/>
    <property type="match status" value="1"/>
</dbReference>
<accession>A0AAF1KTE8</accession>
<dbReference type="SUPFAM" id="SSF53067">
    <property type="entry name" value="Actin-like ATPase domain"/>
    <property type="match status" value="1"/>
</dbReference>
<evidence type="ECO:0000313" key="2">
    <source>
        <dbReference type="EMBL" id="WFR98798.1"/>
    </source>
</evidence>
<dbReference type="PANTHER" id="PTHR18964">
    <property type="entry name" value="ROK (REPRESSOR, ORF, KINASE) FAMILY"/>
    <property type="match status" value="1"/>
</dbReference>
<sequence length="340" mass="36314">MSVISKPAANLKSYSARNRAGRSSMNAVPLSVPSDGLTILVVDIDGTNAEFGFVQNGKPLPCRQLFSVDILRAGDPIGARAAMVKEVVAQSGLSPHVIVNTVPGLIDTDLDHVLYAGNILVLNGRALFRHWSRLSGYCVPLDRYAILMLTGEVFAGIAQEASRVLGIFFGTGLDAAYLDRGVAFRGGGWALELGNMRVRGEGCTIEVVRTDCLETYASGRALADLATRYGETAESVFWAAGKAALQDEPVQFVRDQAYGVAAAVVMLSPTTIVLCGGVLNIDGYPRDNLSQLIEAHAPISETGCSMDLRWADHGWSNVLDGAPHVVADRWLISPSEIARV</sequence>
<evidence type="ECO:0000256" key="1">
    <source>
        <dbReference type="ARBA" id="ARBA00006479"/>
    </source>
</evidence>
<gene>
    <name evidence="2" type="ORF">PR017_24200</name>
</gene>
<evidence type="ECO:0000313" key="3">
    <source>
        <dbReference type="Proteomes" id="UP000249499"/>
    </source>
</evidence>
<dbReference type="Gene3D" id="3.30.420.40">
    <property type="match status" value="2"/>
</dbReference>
<dbReference type="InterPro" id="IPR043129">
    <property type="entry name" value="ATPase_NBD"/>
</dbReference>
<dbReference type="Proteomes" id="UP000249499">
    <property type="component" value="Plasmid unnamed1"/>
</dbReference>
<comment type="similarity">
    <text evidence="1">Belongs to the ROK (NagC/XylR) family.</text>
</comment>
<keyword evidence="3" id="KW-1185">Reference proteome</keyword>
<reference evidence="2 3" key="1">
    <citation type="journal article" date="2018" name="Sci. Rep.">
        <title>Rhizobium tumorigenes sp. nov., a novel plant tumorigenic bacterium isolated from cane gall tumors on thornless blackberry.</title>
        <authorList>
            <person name="Kuzmanovi N."/>
            <person name="Smalla K."/>
            <person name="Gronow S."/>
            <person name="PuBawska J."/>
        </authorList>
    </citation>
    <scope>NUCLEOTIDE SEQUENCE [LARGE SCALE GENOMIC DNA]</scope>
    <source>
        <strain evidence="2 3">1078</strain>
    </source>
</reference>
<reference evidence="3" key="2">
    <citation type="journal article" date="2023" name="MicrobiologyOpen">
        <title>Genomics of the tumorigenes clade of the family Rhizobiaceae and description of Rhizobium rhododendri sp. nov.</title>
        <authorList>
            <person name="Kuzmanovic N."/>
            <person name="diCenzo G.C."/>
            <person name="Bunk B."/>
            <person name="Sproeer C."/>
            <person name="Fruehling A."/>
            <person name="Neumann-Schaal M."/>
            <person name="Overmann J."/>
            <person name="Smalla K."/>
        </authorList>
    </citation>
    <scope>NUCLEOTIDE SEQUENCE [LARGE SCALE GENOMIC DNA]</scope>
    <source>
        <strain evidence="3">1078</strain>
        <plasmid evidence="3">unnamed1</plasmid>
    </source>
</reference>
<proteinExistence type="inferred from homology"/>
<keyword evidence="2" id="KW-0614">Plasmid</keyword>
<dbReference type="Pfam" id="PF00480">
    <property type="entry name" value="ROK"/>
    <property type="match status" value="1"/>
</dbReference>
<dbReference type="InterPro" id="IPR000600">
    <property type="entry name" value="ROK"/>
</dbReference>
<geneLocation type="plasmid" evidence="2 3">
    <name>unnamed1</name>
</geneLocation>
<protein>
    <submittedName>
        <fullName evidence="2">ROK family protein</fullName>
    </submittedName>
</protein>
<organism evidence="2 3">
    <name type="scientific">Rhizobium tumorigenes</name>
    <dbReference type="NCBI Taxonomy" id="2041385"/>
    <lineage>
        <taxon>Bacteria</taxon>
        <taxon>Pseudomonadati</taxon>
        <taxon>Pseudomonadota</taxon>
        <taxon>Alphaproteobacteria</taxon>
        <taxon>Hyphomicrobiales</taxon>
        <taxon>Rhizobiaceae</taxon>
        <taxon>Rhizobium/Agrobacterium group</taxon>
        <taxon>Rhizobium</taxon>
    </lineage>
</organism>